<dbReference type="EMBL" id="GBRH01194156">
    <property type="protein sequence ID" value="JAE03740.1"/>
    <property type="molecule type" value="Transcribed_RNA"/>
</dbReference>
<reference evidence="2" key="2">
    <citation type="journal article" date="2015" name="Data Brief">
        <title>Shoot transcriptome of the giant reed, Arundo donax.</title>
        <authorList>
            <person name="Barrero R.A."/>
            <person name="Guerrero F.D."/>
            <person name="Moolhuijzen P."/>
            <person name="Goolsby J.A."/>
            <person name="Tidwell J."/>
            <person name="Bellgard S.E."/>
            <person name="Bellgard M.I."/>
        </authorList>
    </citation>
    <scope>NUCLEOTIDE SEQUENCE</scope>
    <source>
        <tissue evidence="2">Shoot tissue taken approximately 20 cm above the soil surface</tissue>
    </source>
</reference>
<proteinExistence type="predicted"/>
<accession>A0A0A9ESN0</accession>
<name>A0A0A9ESN0_ARUDO</name>
<organism evidence="2">
    <name type="scientific">Arundo donax</name>
    <name type="common">Giant reed</name>
    <name type="synonym">Donax arundinaceus</name>
    <dbReference type="NCBI Taxonomy" id="35708"/>
    <lineage>
        <taxon>Eukaryota</taxon>
        <taxon>Viridiplantae</taxon>
        <taxon>Streptophyta</taxon>
        <taxon>Embryophyta</taxon>
        <taxon>Tracheophyta</taxon>
        <taxon>Spermatophyta</taxon>
        <taxon>Magnoliopsida</taxon>
        <taxon>Liliopsida</taxon>
        <taxon>Poales</taxon>
        <taxon>Poaceae</taxon>
        <taxon>PACMAD clade</taxon>
        <taxon>Arundinoideae</taxon>
        <taxon>Arundineae</taxon>
        <taxon>Arundo</taxon>
    </lineage>
</organism>
<reference evidence="2" key="1">
    <citation type="submission" date="2014-09" db="EMBL/GenBank/DDBJ databases">
        <authorList>
            <person name="Magalhaes I.L.F."/>
            <person name="Oliveira U."/>
            <person name="Santos F.R."/>
            <person name="Vidigal T.H.D.A."/>
            <person name="Brescovit A.D."/>
            <person name="Santos A.J."/>
        </authorList>
    </citation>
    <scope>NUCLEOTIDE SEQUENCE</scope>
    <source>
        <tissue evidence="2">Shoot tissue taken approximately 20 cm above the soil surface</tissue>
    </source>
</reference>
<evidence type="ECO:0000256" key="1">
    <source>
        <dbReference type="SAM" id="MobiDB-lite"/>
    </source>
</evidence>
<evidence type="ECO:0000313" key="2">
    <source>
        <dbReference type="EMBL" id="JAE03740.1"/>
    </source>
</evidence>
<dbReference type="AlphaFoldDB" id="A0A0A9ESN0"/>
<protein>
    <submittedName>
        <fullName evidence="2">Uncharacterized protein</fullName>
    </submittedName>
</protein>
<sequence length="79" mass="8516">MGHGRRVRLPIPELLPVPRQAQEQDRRRAQPAQAVRQGVECLRGSQLPPGAGGEVHDHADPGEGEGGPGAVHRHGRVRL</sequence>
<feature type="region of interest" description="Disordered" evidence="1">
    <location>
        <begin position="17"/>
        <end position="36"/>
    </location>
</feature>
<feature type="region of interest" description="Disordered" evidence="1">
    <location>
        <begin position="43"/>
        <end position="79"/>
    </location>
</feature>